<dbReference type="Gene3D" id="3.40.50.1110">
    <property type="entry name" value="SGNH hydrolase"/>
    <property type="match status" value="1"/>
</dbReference>
<dbReference type="SUPFAM" id="SSF52266">
    <property type="entry name" value="SGNH hydrolase"/>
    <property type="match status" value="1"/>
</dbReference>
<evidence type="ECO:0000313" key="3">
    <source>
        <dbReference type="Proteomes" id="UP001600165"/>
    </source>
</evidence>
<protein>
    <submittedName>
        <fullName evidence="2">GDSL-type esterase/lipase family protein</fullName>
    </submittedName>
</protein>
<reference evidence="2 3" key="1">
    <citation type="submission" date="2024-10" db="EMBL/GenBank/DDBJ databases">
        <authorList>
            <person name="Ratan Roy A."/>
            <person name="Morales Sandoval P.H."/>
            <person name="De Los Santos Villalobos S."/>
            <person name="Chakraborty S."/>
            <person name="Mukherjee J."/>
        </authorList>
    </citation>
    <scope>NUCLEOTIDE SEQUENCE [LARGE SCALE GENOMIC DNA]</scope>
    <source>
        <strain evidence="2 3">S1</strain>
    </source>
</reference>
<name>A0ABW6IA20_9CYAN</name>
<dbReference type="InterPro" id="IPR013830">
    <property type="entry name" value="SGNH_hydro"/>
</dbReference>
<keyword evidence="3" id="KW-1185">Reference proteome</keyword>
<dbReference type="EMBL" id="JBHZOL010000010">
    <property type="protein sequence ID" value="MFE4105008.1"/>
    <property type="molecule type" value="Genomic_DNA"/>
</dbReference>
<gene>
    <name evidence="2" type="ORF">ACFVKH_01875</name>
</gene>
<dbReference type="RefSeq" id="WP_377960869.1">
    <property type="nucleotide sequence ID" value="NZ_JBHZOL010000010.1"/>
</dbReference>
<evidence type="ECO:0000259" key="1">
    <source>
        <dbReference type="Pfam" id="PF13472"/>
    </source>
</evidence>
<accession>A0ABW6IA20</accession>
<proteinExistence type="predicted"/>
<dbReference type="PANTHER" id="PTHR30383">
    <property type="entry name" value="THIOESTERASE 1/PROTEASE 1/LYSOPHOSPHOLIPASE L1"/>
    <property type="match status" value="1"/>
</dbReference>
<dbReference type="Proteomes" id="UP001600165">
    <property type="component" value="Unassembled WGS sequence"/>
</dbReference>
<comment type="caution">
    <text evidence="2">The sequence shown here is derived from an EMBL/GenBank/DDBJ whole genome shotgun (WGS) entry which is preliminary data.</text>
</comment>
<sequence>MMDRRIGFVGDSLVNGTGDPTCLGWAGRLCCQQLQRGHALTYYNLGVRGQTSQQIEQRWQREVACRLPANSQGYVVFSFGVNDTTLAAGRLRVAPQETLAATARLLTTAKTRYSTLMIGPPAIADAEQNQRLAALSEQLAQVCQTVAVPYLEIYTATARSPVWLAELQAGDGAHPGAAGYSELAQLISHWSAWQAWFES</sequence>
<dbReference type="PANTHER" id="PTHR30383:SF5">
    <property type="entry name" value="SGNH HYDROLASE-TYPE ESTERASE DOMAIN-CONTAINING PROTEIN"/>
    <property type="match status" value="1"/>
</dbReference>
<dbReference type="InterPro" id="IPR051532">
    <property type="entry name" value="Ester_Hydrolysis_Enzymes"/>
</dbReference>
<dbReference type="Pfam" id="PF13472">
    <property type="entry name" value="Lipase_GDSL_2"/>
    <property type="match status" value="1"/>
</dbReference>
<organism evidence="2 3">
    <name type="scientific">Almyronema epifaneia S1</name>
    <dbReference type="NCBI Taxonomy" id="2991925"/>
    <lineage>
        <taxon>Bacteria</taxon>
        <taxon>Bacillati</taxon>
        <taxon>Cyanobacteriota</taxon>
        <taxon>Cyanophyceae</taxon>
        <taxon>Nodosilineales</taxon>
        <taxon>Nodosilineaceae</taxon>
        <taxon>Almyronema</taxon>
        <taxon>Almyronema epifaneia</taxon>
    </lineage>
</organism>
<evidence type="ECO:0000313" key="2">
    <source>
        <dbReference type="EMBL" id="MFE4105008.1"/>
    </source>
</evidence>
<dbReference type="InterPro" id="IPR036514">
    <property type="entry name" value="SGNH_hydro_sf"/>
</dbReference>
<feature type="domain" description="SGNH hydrolase-type esterase" evidence="1">
    <location>
        <begin position="8"/>
        <end position="180"/>
    </location>
</feature>